<reference evidence="5 6" key="1">
    <citation type="submission" date="2018-02" db="EMBL/GenBank/DDBJ databases">
        <title>Genome sequence of the basidiomycete white-rot fungus Phlebia centrifuga.</title>
        <authorList>
            <person name="Granchi Z."/>
            <person name="Peng M."/>
            <person name="de Vries R.P."/>
            <person name="Hilden K."/>
            <person name="Makela M.R."/>
            <person name="Grigoriev I."/>
            <person name="Riley R."/>
        </authorList>
    </citation>
    <scope>NUCLEOTIDE SEQUENCE [LARGE SCALE GENOMIC DNA]</scope>
    <source>
        <strain evidence="5 6">FBCC195</strain>
    </source>
</reference>
<proteinExistence type="predicted"/>
<dbReference type="PANTHER" id="PTHR15710:SF243">
    <property type="entry name" value="E3 UBIQUITIN-PROTEIN LIGASE PRAJA-2 ISOFORM X1"/>
    <property type="match status" value="1"/>
</dbReference>
<feature type="region of interest" description="Disordered" evidence="4">
    <location>
        <begin position="723"/>
        <end position="758"/>
    </location>
</feature>
<feature type="compositionally biased region" description="Low complexity" evidence="4">
    <location>
        <begin position="367"/>
        <end position="376"/>
    </location>
</feature>
<feature type="compositionally biased region" description="Basic and acidic residues" evidence="4">
    <location>
        <begin position="122"/>
        <end position="137"/>
    </location>
</feature>
<evidence type="ECO:0000256" key="2">
    <source>
        <dbReference type="ARBA" id="ARBA00022771"/>
    </source>
</evidence>
<feature type="region of interest" description="Disordered" evidence="4">
    <location>
        <begin position="568"/>
        <end position="616"/>
    </location>
</feature>
<feature type="region of interest" description="Disordered" evidence="4">
    <location>
        <begin position="1"/>
        <end position="105"/>
    </location>
</feature>
<dbReference type="AlphaFoldDB" id="A0A2R6NWD5"/>
<feature type="region of interest" description="Disordered" evidence="4">
    <location>
        <begin position="117"/>
        <end position="162"/>
    </location>
</feature>
<protein>
    <recommendedName>
        <fullName evidence="7">RING-type domain-containing protein</fullName>
    </recommendedName>
</protein>
<feature type="compositionally biased region" description="Pro residues" evidence="4">
    <location>
        <begin position="663"/>
        <end position="676"/>
    </location>
</feature>
<evidence type="ECO:0008006" key="7">
    <source>
        <dbReference type="Google" id="ProtNLM"/>
    </source>
</evidence>
<keyword evidence="2" id="KW-0863">Zinc-finger</keyword>
<keyword evidence="3" id="KW-0862">Zinc</keyword>
<sequence>MSETSNQNARSPTSAEDLDDDEMPPLSSPVRTSTNTSRRAHRRRPQRTSANHDAGHLSDASMPSLQSVSDSSEAEVMSDSDSEEDVDVDEGGDGSPPPPLASALPSFANDRLSSLLQPARLSGRDREDRSAAEEQERFQAAWQHWQSSPTDPHPPNRASQGENVRSDIEDMLNYRSRAANGNNANPINNPLENILETVQRIRMAMDPLRIGSPFQLDGSPNVADLQNIGTLNIGTMGAFIDFFNAGGIADEDPERAEVIMKKLETVPKDLVRRYEKLRGGIVVDDERDFDGCAICRDALLVDDIEVRDVTTLEKETVVLLDESGASSSRISKSTLNPHAAIFTPTTSSPTSPMPPQDPPLNNSNTDPSSSKSILSSPEPASLSILAFPCPGMHLYHADCIAPWLARKTTCPSCRFDIDPNSVTHRLNRVRAMAATNWKPPKGRGFRRWLEKEEKKRGGILDSDNVQSTDRADDNGIEGDEDTDDDDDELPPLIPDTMLPTSSAQRPSRLPPPFTLIPRYESSGYEPSDVSEEEDDDDHIDEAWTDEDDVEDQVDAAGDFAAIVGTLLGNPPTPPVINNNDNAAASDEDSDEEMPPLVPASLGPRPPSGNDRGNPRNDHLHLLVPTMSPRLVASLQNQMDEELLRMEHMSTLHVPGETGALPPLAHPPTHPPTPQGPPFTSTAPDAELISARDFITSLGHLETSISRVSGFVALLQRTLEDGHILPQGVPADPDAIRDGGLGEGPGGQSSGGRMDDVDN</sequence>
<gene>
    <name evidence="5" type="ORF">PHLCEN_2v7548</name>
</gene>
<keyword evidence="1" id="KW-0479">Metal-binding</keyword>
<name>A0A2R6NWD5_9APHY</name>
<dbReference type="STRING" id="98765.A0A2R6NWD5"/>
<dbReference type="Proteomes" id="UP000186601">
    <property type="component" value="Unassembled WGS sequence"/>
</dbReference>
<accession>A0A2R6NWD5</accession>
<comment type="caution">
    <text evidence="5">The sequence shown here is derived from an EMBL/GenBank/DDBJ whole genome shotgun (WGS) entry which is preliminary data.</text>
</comment>
<dbReference type="GO" id="GO:0061630">
    <property type="term" value="F:ubiquitin protein ligase activity"/>
    <property type="evidence" value="ECO:0007669"/>
    <property type="project" value="TreeGrafter"/>
</dbReference>
<feature type="compositionally biased region" description="Polar residues" evidence="4">
    <location>
        <begin position="1"/>
        <end position="14"/>
    </location>
</feature>
<feature type="region of interest" description="Disordered" evidence="4">
    <location>
        <begin position="653"/>
        <end position="683"/>
    </location>
</feature>
<dbReference type="GO" id="GO:0005737">
    <property type="term" value="C:cytoplasm"/>
    <property type="evidence" value="ECO:0007669"/>
    <property type="project" value="TreeGrafter"/>
</dbReference>
<keyword evidence="6" id="KW-1185">Reference proteome</keyword>
<organism evidence="5 6">
    <name type="scientific">Hermanssonia centrifuga</name>
    <dbReference type="NCBI Taxonomy" id="98765"/>
    <lineage>
        <taxon>Eukaryota</taxon>
        <taxon>Fungi</taxon>
        <taxon>Dikarya</taxon>
        <taxon>Basidiomycota</taxon>
        <taxon>Agaricomycotina</taxon>
        <taxon>Agaricomycetes</taxon>
        <taxon>Polyporales</taxon>
        <taxon>Meruliaceae</taxon>
        <taxon>Hermanssonia</taxon>
    </lineage>
</organism>
<dbReference type="PANTHER" id="PTHR15710">
    <property type="entry name" value="E3 UBIQUITIN-PROTEIN LIGASE PRAJA"/>
    <property type="match status" value="1"/>
</dbReference>
<feature type="compositionally biased region" description="Acidic residues" evidence="4">
    <location>
        <begin position="474"/>
        <end position="489"/>
    </location>
</feature>
<dbReference type="GO" id="GO:0016567">
    <property type="term" value="P:protein ubiquitination"/>
    <property type="evidence" value="ECO:0007669"/>
    <property type="project" value="TreeGrafter"/>
</dbReference>
<evidence type="ECO:0000313" key="5">
    <source>
        <dbReference type="EMBL" id="PSR78216.1"/>
    </source>
</evidence>
<dbReference type="EMBL" id="MLYV02000755">
    <property type="protein sequence ID" value="PSR78216.1"/>
    <property type="molecule type" value="Genomic_DNA"/>
</dbReference>
<evidence type="ECO:0000256" key="4">
    <source>
        <dbReference type="SAM" id="MobiDB-lite"/>
    </source>
</evidence>
<feature type="region of interest" description="Disordered" evidence="4">
    <location>
        <begin position="456"/>
        <end position="537"/>
    </location>
</feature>
<dbReference type="InterPro" id="IPR013083">
    <property type="entry name" value="Znf_RING/FYVE/PHD"/>
</dbReference>
<evidence type="ECO:0000256" key="3">
    <source>
        <dbReference type="ARBA" id="ARBA00022833"/>
    </source>
</evidence>
<dbReference type="OrthoDB" id="8062037at2759"/>
<evidence type="ECO:0000313" key="6">
    <source>
        <dbReference type="Proteomes" id="UP000186601"/>
    </source>
</evidence>
<feature type="compositionally biased region" description="Acidic residues" evidence="4">
    <location>
        <begin position="528"/>
        <end position="537"/>
    </location>
</feature>
<feature type="compositionally biased region" description="Acidic residues" evidence="4">
    <location>
        <begin position="72"/>
        <end position="92"/>
    </location>
</feature>
<feature type="compositionally biased region" description="Gly residues" evidence="4">
    <location>
        <begin position="738"/>
        <end position="749"/>
    </location>
</feature>
<dbReference type="SUPFAM" id="SSF57850">
    <property type="entry name" value="RING/U-box"/>
    <property type="match status" value="1"/>
</dbReference>
<feature type="region of interest" description="Disordered" evidence="4">
    <location>
        <begin position="338"/>
        <end position="376"/>
    </location>
</feature>
<dbReference type="Gene3D" id="3.30.40.10">
    <property type="entry name" value="Zinc/RING finger domain, C3HC4 (zinc finger)"/>
    <property type="match status" value="1"/>
</dbReference>
<dbReference type="GO" id="GO:0008270">
    <property type="term" value="F:zinc ion binding"/>
    <property type="evidence" value="ECO:0007669"/>
    <property type="project" value="UniProtKB-KW"/>
</dbReference>
<evidence type="ECO:0000256" key="1">
    <source>
        <dbReference type="ARBA" id="ARBA00022723"/>
    </source>
</evidence>